<keyword evidence="14" id="KW-1185">Reference proteome</keyword>
<dbReference type="InterPro" id="IPR001544">
    <property type="entry name" value="Aminotrans_IV"/>
</dbReference>
<evidence type="ECO:0000256" key="6">
    <source>
        <dbReference type="ARBA" id="ARBA00013053"/>
    </source>
</evidence>
<name>A0ABU7RII4_9BACT</name>
<evidence type="ECO:0000256" key="11">
    <source>
        <dbReference type="RuleBase" id="RU004106"/>
    </source>
</evidence>
<evidence type="ECO:0000256" key="2">
    <source>
        <dbReference type="ARBA" id="ARBA00004824"/>
    </source>
</evidence>
<dbReference type="Proteomes" id="UP001357452">
    <property type="component" value="Unassembled WGS sequence"/>
</dbReference>
<comment type="cofactor">
    <cofactor evidence="1 12">
        <name>pyridoxal 5'-phosphate</name>
        <dbReference type="ChEBI" id="CHEBI:597326"/>
    </cofactor>
</comment>
<dbReference type="SUPFAM" id="SSF56752">
    <property type="entry name" value="D-aminoacid aminotransferase-like PLP-dependent enzymes"/>
    <property type="match status" value="1"/>
</dbReference>
<protein>
    <recommendedName>
        <fullName evidence="6">branched-chain-amino-acid transaminase</fullName>
        <ecNumber evidence="6">2.6.1.42</ecNumber>
    </recommendedName>
</protein>
<dbReference type="InterPro" id="IPR018300">
    <property type="entry name" value="Aminotrans_IV_CS"/>
</dbReference>
<evidence type="ECO:0000256" key="3">
    <source>
        <dbReference type="ARBA" id="ARBA00004931"/>
    </source>
</evidence>
<comment type="pathway">
    <text evidence="4">Amino-acid biosynthesis; L-leucine biosynthesis; L-leucine from 3-methyl-2-oxobutanoate: step 4/4.</text>
</comment>
<dbReference type="RefSeq" id="WP_330975217.1">
    <property type="nucleotide sequence ID" value="NZ_JAZGLY010000006.1"/>
</dbReference>
<keyword evidence="13" id="KW-0808">Transferase</keyword>
<dbReference type="InterPro" id="IPR050571">
    <property type="entry name" value="Class-IV_PLP-Dep_Aminotrnsfr"/>
</dbReference>
<dbReference type="Gene3D" id="3.30.470.10">
    <property type="match status" value="1"/>
</dbReference>
<organism evidence="13 14">
    <name type="scientific">Niabella digestorum</name>
    <dbReference type="NCBI Taxonomy" id="3117701"/>
    <lineage>
        <taxon>Bacteria</taxon>
        <taxon>Pseudomonadati</taxon>
        <taxon>Bacteroidota</taxon>
        <taxon>Chitinophagia</taxon>
        <taxon>Chitinophagales</taxon>
        <taxon>Chitinophagaceae</taxon>
        <taxon>Niabella</taxon>
    </lineage>
</organism>
<evidence type="ECO:0000256" key="5">
    <source>
        <dbReference type="ARBA" id="ARBA00009320"/>
    </source>
</evidence>
<comment type="pathway">
    <text evidence="2">Amino-acid biosynthesis; L-isoleucine biosynthesis; L-isoleucine from 2-oxobutanoate: step 4/4.</text>
</comment>
<comment type="similarity">
    <text evidence="5 11">Belongs to the class-IV pyridoxal-phosphate-dependent aminotransferase family.</text>
</comment>
<dbReference type="InterPro" id="IPR036038">
    <property type="entry name" value="Aminotransferase-like"/>
</dbReference>
<dbReference type="GO" id="GO:0008483">
    <property type="term" value="F:transaminase activity"/>
    <property type="evidence" value="ECO:0007669"/>
    <property type="project" value="UniProtKB-KW"/>
</dbReference>
<evidence type="ECO:0000256" key="12">
    <source>
        <dbReference type="RuleBase" id="RU004516"/>
    </source>
</evidence>
<dbReference type="PANTHER" id="PTHR42743:SF11">
    <property type="entry name" value="AMINODEOXYCHORISMATE LYASE"/>
    <property type="match status" value="1"/>
</dbReference>
<evidence type="ECO:0000256" key="7">
    <source>
        <dbReference type="ARBA" id="ARBA00022898"/>
    </source>
</evidence>
<comment type="catalytic activity">
    <reaction evidence="8">
        <text>L-valine + 2-oxoglutarate = 3-methyl-2-oxobutanoate + L-glutamate</text>
        <dbReference type="Rhea" id="RHEA:24813"/>
        <dbReference type="ChEBI" id="CHEBI:11851"/>
        <dbReference type="ChEBI" id="CHEBI:16810"/>
        <dbReference type="ChEBI" id="CHEBI:29985"/>
        <dbReference type="ChEBI" id="CHEBI:57762"/>
        <dbReference type="EC" id="2.6.1.42"/>
    </reaction>
</comment>
<dbReference type="Pfam" id="PF01063">
    <property type="entry name" value="Aminotran_4"/>
    <property type="match status" value="1"/>
</dbReference>
<comment type="catalytic activity">
    <reaction evidence="10">
        <text>L-leucine + 2-oxoglutarate = 4-methyl-2-oxopentanoate + L-glutamate</text>
        <dbReference type="Rhea" id="RHEA:18321"/>
        <dbReference type="ChEBI" id="CHEBI:16810"/>
        <dbReference type="ChEBI" id="CHEBI:17865"/>
        <dbReference type="ChEBI" id="CHEBI:29985"/>
        <dbReference type="ChEBI" id="CHEBI:57427"/>
        <dbReference type="EC" id="2.6.1.42"/>
    </reaction>
</comment>
<gene>
    <name evidence="13" type="ORF">V2H41_11060</name>
</gene>
<dbReference type="Gene3D" id="3.20.10.10">
    <property type="entry name" value="D-amino Acid Aminotransferase, subunit A, domain 2"/>
    <property type="match status" value="1"/>
</dbReference>
<dbReference type="PROSITE" id="PS00770">
    <property type="entry name" value="AA_TRANSFER_CLASS_4"/>
    <property type="match status" value="1"/>
</dbReference>
<evidence type="ECO:0000256" key="9">
    <source>
        <dbReference type="ARBA" id="ARBA00048798"/>
    </source>
</evidence>
<keyword evidence="7 12" id="KW-0663">Pyridoxal phosphate</keyword>
<dbReference type="PANTHER" id="PTHR42743">
    <property type="entry name" value="AMINO-ACID AMINOTRANSFERASE"/>
    <property type="match status" value="1"/>
</dbReference>
<dbReference type="EMBL" id="JAZGLY010000006">
    <property type="protein sequence ID" value="MEE6187810.1"/>
    <property type="molecule type" value="Genomic_DNA"/>
</dbReference>
<proteinExistence type="inferred from homology"/>
<keyword evidence="13" id="KW-0032">Aminotransferase</keyword>
<evidence type="ECO:0000313" key="14">
    <source>
        <dbReference type="Proteomes" id="UP001357452"/>
    </source>
</evidence>
<evidence type="ECO:0000256" key="1">
    <source>
        <dbReference type="ARBA" id="ARBA00001933"/>
    </source>
</evidence>
<dbReference type="InterPro" id="IPR043132">
    <property type="entry name" value="BCAT-like_C"/>
</dbReference>
<comment type="pathway">
    <text evidence="3">Amino-acid biosynthesis; L-valine biosynthesis; L-valine from pyruvate: step 4/4.</text>
</comment>
<evidence type="ECO:0000256" key="10">
    <source>
        <dbReference type="ARBA" id="ARBA00049229"/>
    </source>
</evidence>
<comment type="catalytic activity">
    <reaction evidence="9">
        <text>L-isoleucine + 2-oxoglutarate = (S)-3-methyl-2-oxopentanoate + L-glutamate</text>
        <dbReference type="Rhea" id="RHEA:24801"/>
        <dbReference type="ChEBI" id="CHEBI:16810"/>
        <dbReference type="ChEBI" id="CHEBI:29985"/>
        <dbReference type="ChEBI" id="CHEBI:35146"/>
        <dbReference type="ChEBI" id="CHEBI:58045"/>
        <dbReference type="EC" id="2.6.1.42"/>
    </reaction>
</comment>
<comment type="caution">
    <text evidence="13">The sequence shown here is derived from an EMBL/GenBank/DDBJ whole genome shotgun (WGS) entry which is preliminary data.</text>
</comment>
<evidence type="ECO:0000256" key="4">
    <source>
        <dbReference type="ARBA" id="ARBA00005072"/>
    </source>
</evidence>
<evidence type="ECO:0000313" key="13">
    <source>
        <dbReference type="EMBL" id="MEE6187810.1"/>
    </source>
</evidence>
<accession>A0ABU7RII4</accession>
<dbReference type="EC" id="2.6.1.42" evidence="6"/>
<dbReference type="InterPro" id="IPR043131">
    <property type="entry name" value="BCAT-like_N"/>
</dbReference>
<evidence type="ECO:0000256" key="8">
    <source>
        <dbReference type="ARBA" id="ARBA00048212"/>
    </source>
</evidence>
<reference evidence="13 14" key="1">
    <citation type="submission" date="2024-01" db="EMBL/GenBank/DDBJ databases">
        <title>Niabella digestum sp. nov., isolated from waste digestion system.</title>
        <authorList>
            <person name="Zhang L."/>
        </authorList>
    </citation>
    <scope>NUCLEOTIDE SEQUENCE [LARGE SCALE GENOMIC DNA]</scope>
    <source>
        <strain evidence="13 14">A18</strain>
    </source>
</reference>
<sequence>MPHICYNGNFVDAQHPVLLADNRSYRYGDGFFETIRIFRGNIVLEAYHRKRIETTLKLLQYKLSPLTTIDTIFKNILELCRYNHCEDSARVRLSFSNGNGAIFDTHQHLDYIIEAWPLNTSNALNKEGLKVGIFTDMKKSCDTYAQLKTASALIYSVAARTATINSWDDSLILNQHDRICESSIANIFWIKDKKIYTTPLTEGCINGVMRTHLMQSVSITESICTQEQLKQADEVFLTNAIKGMVWVQSIESITQYSNFIIQELYCDCIQPLFA</sequence>